<feature type="region of interest" description="Disordered" evidence="1">
    <location>
        <begin position="170"/>
        <end position="190"/>
    </location>
</feature>
<proteinExistence type="predicted"/>
<protein>
    <submittedName>
        <fullName evidence="2">Uncharacterized protein</fullName>
    </submittedName>
</protein>
<accession>A0A291GNL1</accession>
<evidence type="ECO:0000313" key="2">
    <source>
        <dbReference type="EMBL" id="ATG51616.1"/>
    </source>
</evidence>
<keyword evidence="3" id="KW-1185">Reference proteome</keyword>
<feature type="compositionally biased region" description="Acidic residues" evidence="1">
    <location>
        <begin position="181"/>
        <end position="190"/>
    </location>
</feature>
<gene>
    <name evidence="2" type="ORF">CFK38_08820</name>
</gene>
<dbReference type="Proteomes" id="UP000218165">
    <property type="component" value="Chromosome"/>
</dbReference>
<evidence type="ECO:0000256" key="1">
    <source>
        <dbReference type="SAM" id="MobiDB-lite"/>
    </source>
</evidence>
<name>A0A291GNL1_9MICO</name>
<reference evidence="3" key="1">
    <citation type="submission" date="2017-09" db="EMBL/GenBank/DDBJ databases">
        <title>Brachybacterium sp. VM2412.</title>
        <authorList>
            <person name="Tak E.J."/>
            <person name="Bae J.-W."/>
        </authorList>
    </citation>
    <scope>NUCLEOTIDE SEQUENCE [LARGE SCALE GENOMIC DNA]</scope>
    <source>
        <strain evidence="3">VM2412</strain>
    </source>
</reference>
<sequence length="190" mass="20847">MQEHRDDDRAGRTLSPMRYRLGFWIGPAPADAEAACAELYTRVRLAEEIWREFDRPPPPVPRIRGFVDAVLGVLPADPAESSPWKHSDVADDAMADTFTPTIRGPHRGAIAILTRLAHDHGLQAFDLAAHRLLDAAEVIEVDGGLWTDAHLGGGADQPEFFDCRGPEIARERLGLPAQDPETAEEGTDAR</sequence>
<dbReference type="AlphaFoldDB" id="A0A291GNL1"/>
<dbReference type="KEGG" id="brz:CFK38_08820"/>
<organism evidence="2 3">
    <name type="scientific">Brachybacterium vulturis</name>
    <dbReference type="NCBI Taxonomy" id="2017484"/>
    <lineage>
        <taxon>Bacteria</taxon>
        <taxon>Bacillati</taxon>
        <taxon>Actinomycetota</taxon>
        <taxon>Actinomycetes</taxon>
        <taxon>Micrococcales</taxon>
        <taxon>Dermabacteraceae</taxon>
        <taxon>Brachybacterium</taxon>
    </lineage>
</organism>
<evidence type="ECO:0000313" key="3">
    <source>
        <dbReference type="Proteomes" id="UP000218165"/>
    </source>
</evidence>
<dbReference type="EMBL" id="CP023563">
    <property type="protein sequence ID" value="ATG51616.1"/>
    <property type="molecule type" value="Genomic_DNA"/>
</dbReference>